<dbReference type="Pfam" id="PF04054">
    <property type="entry name" value="Not1"/>
    <property type="match status" value="2"/>
</dbReference>
<accession>A0A0R3UCC2</accession>
<feature type="domain" description="CCR4-Not complex component Not1 C-terminal" evidence="3">
    <location>
        <begin position="32"/>
        <end position="135"/>
    </location>
</feature>
<dbReference type="GO" id="GO:0000288">
    <property type="term" value="P:nuclear-transcribed mRNA catabolic process, deadenylation-dependent decay"/>
    <property type="evidence" value="ECO:0007669"/>
    <property type="project" value="TreeGrafter"/>
</dbReference>
<protein>
    <recommendedName>
        <fullName evidence="3">CCR4-Not complex component Not1 C-terminal domain-containing protein</fullName>
    </recommendedName>
</protein>
<dbReference type="STRING" id="53468.A0A0R3UCC2"/>
<dbReference type="AlphaFoldDB" id="A0A0R3UCC2"/>
<keyword evidence="5" id="KW-1185">Reference proteome</keyword>
<dbReference type="PANTHER" id="PTHR13162">
    <property type="entry name" value="CCR4-NOT TRANSCRIPTION COMPLEX"/>
    <property type="match status" value="1"/>
</dbReference>
<dbReference type="GO" id="GO:0060090">
    <property type="term" value="F:molecular adaptor activity"/>
    <property type="evidence" value="ECO:0007669"/>
    <property type="project" value="TreeGrafter"/>
</dbReference>
<name>A0A0R3UCC2_MESCO</name>
<keyword evidence="2" id="KW-0472">Membrane</keyword>
<dbReference type="InterPro" id="IPR007196">
    <property type="entry name" value="CCR4-Not_Not1_C"/>
</dbReference>
<dbReference type="GO" id="GO:0000932">
    <property type="term" value="C:P-body"/>
    <property type="evidence" value="ECO:0007669"/>
    <property type="project" value="TreeGrafter"/>
</dbReference>
<keyword evidence="2" id="KW-0812">Transmembrane</keyword>
<evidence type="ECO:0000256" key="1">
    <source>
        <dbReference type="SAM" id="MobiDB-lite"/>
    </source>
</evidence>
<dbReference type="GO" id="GO:0017148">
    <property type="term" value="P:negative regulation of translation"/>
    <property type="evidence" value="ECO:0007669"/>
    <property type="project" value="InterPro"/>
</dbReference>
<feature type="transmembrane region" description="Helical" evidence="2">
    <location>
        <begin position="168"/>
        <end position="188"/>
    </location>
</feature>
<dbReference type="InterPro" id="IPR040398">
    <property type="entry name" value="Not1"/>
</dbReference>
<evidence type="ECO:0000259" key="3">
    <source>
        <dbReference type="Pfam" id="PF04054"/>
    </source>
</evidence>
<dbReference type="OrthoDB" id="1933107at2759"/>
<reference evidence="4 5" key="1">
    <citation type="submission" date="2018-10" db="EMBL/GenBank/DDBJ databases">
        <authorList>
            <consortium name="Pathogen Informatics"/>
        </authorList>
    </citation>
    <scope>NUCLEOTIDE SEQUENCE [LARGE SCALE GENOMIC DNA]</scope>
</reference>
<proteinExistence type="predicted"/>
<dbReference type="EMBL" id="UXSR01001872">
    <property type="protein sequence ID" value="VDD78568.1"/>
    <property type="molecule type" value="Genomic_DNA"/>
</dbReference>
<dbReference type="Proteomes" id="UP000267029">
    <property type="component" value="Unassembled WGS sequence"/>
</dbReference>
<feature type="transmembrane region" description="Helical" evidence="2">
    <location>
        <begin position="104"/>
        <end position="124"/>
    </location>
</feature>
<feature type="transmembrane region" description="Helical" evidence="2">
    <location>
        <begin position="131"/>
        <end position="148"/>
    </location>
</feature>
<feature type="region of interest" description="Disordered" evidence="1">
    <location>
        <begin position="196"/>
        <end position="219"/>
    </location>
</feature>
<feature type="domain" description="CCR4-Not complex component Not1 C-terminal" evidence="3">
    <location>
        <begin position="270"/>
        <end position="317"/>
    </location>
</feature>
<dbReference type="Gene3D" id="1.25.40.790">
    <property type="match status" value="1"/>
</dbReference>
<evidence type="ECO:0000256" key="2">
    <source>
        <dbReference type="SAM" id="Phobius"/>
    </source>
</evidence>
<dbReference type="PANTHER" id="PTHR13162:SF8">
    <property type="entry name" value="CCR4-NOT TRANSCRIPTION COMPLEX SUBUNIT 1"/>
    <property type="match status" value="1"/>
</dbReference>
<organism evidence="4 5">
    <name type="scientific">Mesocestoides corti</name>
    <name type="common">Flatworm</name>
    <dbReference type="NCBI Taxonomy" id="53468"/>
    <lineage>
        <taxon>Eukaryota</taxon>
        <taxon>Metazoa</taxon>
        <taxon>Spiralia</taxon>
        <taxon>Lophotrochozoa</taxon>
        <taxon>Platyhelminthes</taxon>
        <taxon>Cestoda</taxon>
        <taxon>Eucestoda</taxon>
        <taxon>Cyclophyllidea</taxon>
        <taxon>Mesocestoididae</taxon>
        <taxon>Mesocestoides</taxon>
    </lineage>
</organism>
<dbReference type="Gene3D" id="1.25.40.800">
    <property type="match status" value="1"/>
</dbReference>
<keyword evidence="2" id="KW-1133">Transmembrane helix</keyword>
<sequence>MCGSSQLTTSVCREDGESTGITLLDYVSLADGNLLHMLQPERATYLIFTWLEIVAHRELVDQTLGASRKDGVSHTLRAAYRAVYAQLLVDRLKFLSFFLHSAQIPEPIAVLCTAIFRLCLILVYKYPEPIAAVYTAIFPLCLVLYYKFPDFLTEYLLSELVTVLRITGYLLTFLINLPGLYTLALAAATATTEATRGEHDGSEAVSQEAPPPPQGRKAGGQQANAAMLWSARATQHLPTFGLAANLQYNVELIMNVVQYICITAVKRLRRCLLLNCMANQLRYPHAHTYYFYNTLLCLFAEQSMEQMKELISRVLMESGA</sequence>
<dbReference type="GO" id="GO:0030015">
    <property type="term" value="C:CCR4-NOT core complex"/>
    <property type="evidence" value="ECO:0007669"/>
    <property type="project" value="InterPro"/>
</dbReference>
<evidence type="ECO:0000313" key="4">
    <source>
        <dbReference type="EMBL" id="VDD78568.1"/>
    </source>
</evidence>
<gene>
    <name evidence="4" type="ORF">MCOS_LOCUS4571</name>
</gene>
<evidence type="ECO:0000313" key="5">
    <source>
        <dbReference type="Proteomes" id="UP000267029"/>
    </source>
</evidence>